<name>A0A9W8K2Q3_9AGAR</name>
<gene>
    <name evidence="2" type="ORF">NLJ89_g8300</name>
</gene>
<dbReference type="InterPro" id="IPR049192">
    <property type="entry name" value="DUF4246_C"/>
</dbReference>
<dbReference type="PANTHER" id="PTHR33119:SF1">
    <property type="entry name" value="FE2OG DIOXYGENASE DOMAIN-CONTAINING PROTEIN"/>
    <property type="match status" value="1"/>
</dbReference>
<feature type="domain" description="DUF4246" evidence="1">
    <location>
        <begin position="141"/>
        <end position="206"/>
    </location>
</feature>
<dbReference type="Proteomes" id="UP001148786">
    <property type="component" value="Unassembled WGS sequence"/>
</dbReference>
<dbReference type="InterPro" id="IPR025340">
    <property type="entry name" value="DUF4246"/>
</dbReference>
<proteinExistence type="predicted"/>
<dbReference type="OrthoDB" id="3204049at2759"/>
<dbReference type="EMBL" id="JANKHO010001100">
    <property type="protein sequence ID" value="KAJ3503743.1"/>
    <property type="molecule type" value="Genomic_DNA"/>
</dbReference>
<keyword evidence="3" id="KW-1185">Reference proteome</keyword>
<dbReference type="Pfam" id="PF14033">
    <property type="entry name" value="DUF4246"/>
    <property type="match status" value="1"/>
</dbReference>
<reference evidence="2" key="1">
    <citation type="submission" date="2022-07" db="EMBL/GenBank/DDBJ databases">
        <title>Genome Sequence of Agrocybe chaxingu.</title>
        <authorList>
            <person name="Buettner E."/>
        </authorList>
    </citation>
    <scope>NUCLEOTIDE SEQUENCE</scope>
    <source>
        <strain evidence="2">MP-N11</strain>
    </source>
</reference>
<organism evidence="2 3">
    <name type="scientific">Agrocybe chaxingu</name>
    <dbReference type="NCBI Taxonomy" id="84603"/>
    <lineage>
        <taxon>Eukaryota</taxon>
        <taxon>Fungi</taxon>
        <taxon>Dikarya</taxon>
        <taxon>Basidiomycota</taxon>
        <taxon>Agaricomycotina</taxon>
        <taxon>Agaricomycetes</taxon>
        <taxon>Agaricomycetidae</taxon>
        <taxon>Agaricales</taxon>
        <taxon>Agaricineae</taxon>
        <taxon>Strophariaceae</taxon>
        <taxon>Agrocybe</taxon>
    </lineage>
</organism>
<evidence type="ECO:0000313" key="2">
    <source>
        <dbReference type="EMBL" id="KAJ3503743.1"/>
    </source>
</evidence>
<sequence>MEHLADVVKILLFENQMETLLMLVQHPDVPIDHLHYLSWGHHFGFSKVKESALQAYLYFNCADATNTLENGQYALPPIPHRNFLIAYGVLDAGGHFSIPRPTSHQGSRHWAVDVLMYRYDVFMREGDLDREWEKETGFYPKLANIILTPENPDYTGRTWNVKGQLNEHICATVLYYYLGNNITESELAFRKQSDTSEAQQYYEQDAYR</sequence>
<evidence type="ECO:0000313" key="3">
    <source>
        <dbReference type="Proteomes" id="UP001148786"/>
    </source>
</evidence>
<evidence type="ECO:0000259" key="1">
    <source>
        <dbReference type="Pfam" id="PF14033"/>
    </source>
</evidence>
<protein>
    <recommendedName>
        <fullName evidence="1">DUF4246 domain-containing protein</fullName>
    </recommendedName>
</protein>
<dbReference type="PANTHER" id="PTHR33119">
    <property type="entry name" value="IFI3P"/>
    <property type="match status" value="1"/>
</dbReference>
<dbReference type="AlphaFoldDB" id="A0A9W8K2Q3"/>
<comment type="caution">
    <text evidence="2">The sequence shown here is derived from an EMBL/GenBank/DDBJ whole genome shotgun (WGS) entry which is preliminary data.</text>
</comment>
<accession>A0A9W8K2Q3</accession>